<dbReference type="EMBL" id="BSXT01000969">
    <property type="protein sequence ID" value="GMF36884.1"/>
    <property type="molecule type" value="Genomic_DNA"/>
</dbReference>
<dbReference type="OrthoDB" id="6783748at2759"/>
<dbReference type="InterPro" id="IPR043502">
    <property type="entry name" value="DNA/RNA_pol_sf"/>
</dbReference>
<dbReference type="Gene3D" id="3.30.70.270">
    <property type="match status" value="1"/>
</dbReference>
<evidence type="ECO:0000313" key="1">
    <source>
        <dbReference type="EMBL" id="GMF36884.1"/>
    </source>
</evidence>
<dbReference type="SUPFAM" id="SSF56672">
    <property type="entry name" value="DNA/RNA polymerases"/>
    <property type="match status" value="1"/>
</dbReference>
<dbReference type="InterPro" id="IPR050951">
    <property type="entry name" value="Retrovirus_Pol_polyprotein"/>
</dbReference>
<dbReference type="Gene3D" id="3.10.10.10">
    <property type="entry name" value="HIV Type 1 Reverse Transcriptase, subunit A, domain 1"/>
    <property type="match status" value="1"/>
</dbReference>
<dbReference type="InterPro" id="IPR043128">
    <property type="entry name" value="Rev_trsase/Diguanyl_cyclase"/>
</dbReference>
<proteinExistence type="predicted"/>
<gene>
    <name evidence="1" type="ORF">Pfra01_001017600</name>
</gene>
<dbReference type="Proteomes" id="UP001165121">
    <property type="component" value="Unassembled WGS sequence"/>
</dbReference>
<dbReference type="PANTHER" id="PTHR37984">
    <property type="entry name" value="PROTEIN CBG26694"/>
    <property type="match status" value="1"/>
</dbReference>
<keyword evidence="2" id="KW-1185">Reference proteome</keyword>
<evidence type="ECO:0000313" key="2">
    <source>
        <dbReference type="Proteomes" id="UP001165121"/>
    </source>
</evidence>
<organism evidence="1 2">
    <name type="scientific">Phytophthora fragariaefolia</name>
    <dbReference type="NCBI Taxonomy" id="1490495"/>
    <lineage>
        <taxon>Eukaryota</taxon>
        <taxon>Sar</taxon>
        <taxon>Stramenopiles</taxon>
        <taxon>Oomycota</taxon>
        <taxon>Peronosporomycetes</taxon>
        <taxon>Peronosporales</taxon>
        <taxon>Peronosporaceae</taxon>
        <taxon>Phytophthora</taxon>
    </lineage>
</organism>
<name>A0A9W6XE83_9STRA</name>
<comment type="caution">
    <text evidence="1">The sequence shown here is derived from an EMBL/GenBank/DDBJ whole genome shotgun (WGS) entry which is preliminary data.</text>
</comment>
<dbReference type="PANTHER" id="PTHR37984:SF5">
    <property type="entry name" value="PROTEIN NYNRIN-LIKE"/>
    <property type="match status" value="1"/>
</dbReference>
<dbReference type="AlphaFoldDB" id="A0A9W6XE83"/>
<sequence length="174" mass="19293">MRVNLEDLDLELAVYIQEESELMSQLCDELAMIPERNDLSPECDITQADVGEPGPSAPARGVVCDLDVGDAKPVARRPRSIAPHLMMKVYELLNKLLETKLIENSESPWASLIVIVLKKNGVDIRMCIGDRVVAFIKLSNYPLSLVDDILIGFETAMWLTSLDMAGGFWAVTMT</sequence>
<protein>
    <submittedName>
        <fullName evidence="1">Unnamed protein product</fullName>
    </submittedName>
</protein>
<accession>A0A9W6XE83</accession>
<reference evidence="1" key="1">
    <citation type="submission" date="2023-04" db="EMBL/GenBank/DDBJ databases">
        <title>Phytophthora fragariaefolia NBRC 109709.</title>
        <authorList>
            <person name="Ichikawa N."/>
            <person name="Sato H."/>
            <person name="Tonouchi N."/>
        </authorList>
    </citation>
    <scope>NUCLEOTIDE SEQUENCE</scope>
    <source>
        <strain evidence="1">NBRC 109709</strain>
    </source>
</reference>